<sequence length="83" mass="9719">MLRNTLSPRCLPYALKRIADRLTRAREPFGLFVLRNDILLIKTATTRFESELKRASVQQHLVGVYDQRARLEDVTADLREHVR</sequence>
<accession>A0A0U4E727</accession>
<dbReference type="Proteomes" id="UP000036700">
    <property type="component" value="Chromosome"/>
</dbReference>
<proteinExistence type="predicted"/>
<keyword evidence="2" id="KW-1185">Reference proteome</keyword>
<dbReference type="KEGG" id="ptx:ABW99_20885"/>
<protein>
    <submittedName>
        <fullName evidence="1">Uncharacterized protein</fullName>
    </submittedName>
</protein>
<organism evidence="1 2">
    <name type="scientific">Pandoraea thiooxydans</name>
    <dbReference type="NCBI Taxonomy" id="445709"/>
    <lineage>
        <taxon>Bacteria</taxon>
        <taxon>Pseudomonadati</taxon>
        <taxon>Pseudomonadota</taxon>
        <taxon>Betaproteobacteria</taxon>
        <taxon>Burkholderiales</taxon>
        <taxon>Burkholderiaceae</taxon>
        <taxon>Pandoraea</taxon>
    </lineage>
</organism>
<dbReference type="EMBL" id="CP011568">
    <property type="protein sequence ID" value="ALX34869.1"/>
    <property type="molecule type" value="Genomic_DNA"/>
</dbReference>
<dbReference type="AlphaFoldDB" id="A0A0U4E727"/>
<gene>
    <name evidence="1" type="ORF">ABW99_20885</name>
</gene>
<evidence type="ECO:0000313" key="1">
    <source>
        <dbReference type="EMBL" id="ALX34869.1"/>
    </source>
</evidence>
<name>A0A0U4E727_9BURK</name>
<evidence type="ECO:0000313" key="2">
    <source>
        <dbReference type="Proteomes" id="UP000036700"/>
    </source>
</evidence>
<reference evidence="2" key="1">
    <citation type="submission" date="2015-06" db="EMBL/GenBank/DDBJ databases">
        <authorList>
            <person name="Hoefler B.C."/>
            <person name="Straight P.D."/>
        </authorList>
    </citation>
    <scope>NUCLEOTIDE SEQUENCE [LARGE SCALE GENOMIC DNA]</scope>
    <source>
        <strain evidence="2">DSM 25325</strain>
    </source>
</reference>